<gene>
    <name evidence="3" type="ORF">KK060_13115</name>
</gene>
<dbReference type="InterPro" id="IPR011042">
    <property type="entry name" value="6-blade_b-propeller_TolB-like"/>
</dbReference>
<evidence type="ECO:0000256" key="2">
    <source>
        <dbReference type="SAM" id="SignalP"/>
    </source>
</evidence>
<keyword evidence="2" id="KW-0732">Signal</keyword>
<accession>A0ABS5VTS4</accession>
<evidence type="ECO:0000256" key="1">
    <source>
        <dbReference type="ARBA" id="ARBA00009820"/>
    </source>
</evidence>
<proteinExistence type="inferred from homology"/>
<evidence type="ECO:0000313" key="4">
    <source>
        <dbReference type="Proteomes" id="UP000772618"/>
    </source>
</evidence>
<feature type="chain" id="PRO_5045049659" evidence="2">
    <location>
        <begin position="22"/>
        <end position="293"/>
    </location>
</feature>
<dbReference type="RefSeq" id="WP_254154185.1">
    <property type="nucleotide sequence ID" value="NZ_JAHESD010000027.1"/>
</dbReference>
<keyword evidence="4" id="KW-1185">Reference proteome</keyword>
<dbReference type="PANTHER" id="PTHR36842">
    <property type="entry name" value="PROTEIN TOLB HOMOLOG"/>
    <property type="match status" value="1"/>
</dbReference>
<dbReference type="Pfam" id="PF07676">
    <property type="entry name" value="PD40"/>
    <property type="match status" value="2"/>
</dbReference>
<comment type="caution">
    <text evidence="3">The sequence shown here is derived from an EMBL/GenBank/DDBJ whole genome shotgun (WGS) entry which is preliminary data.</text>
</comment>
<evidence type="ECO:0000313" key="3">
    <source>
        <dbReference type="EMBL" id="MBT1704227.1"/>
    </source>
</evidence>
<dbReference type="InterPro" id="IPR011659">
    <property type="entry name" value="WD40"/>
</dbReference>
<reference evidence="3 4" key="1">
    <citation type="submission" date="2021-05" db="EMBL/GenBank/DDBJ databases">
        <title>A Polyphasic approach of four new species of the genus Ohtaekwangia: Ohtaekwangia histidinii sp. nov., Ohtaekwangia cretensis sp. nov., Ohtaekwangia indiensis sp. nov., Ohtaekwangia reichenbachii sp. nov. from diverse environment.</title>
        <authorList>
            <person name="Octaviana S."/>
        </authorList>
    </citation>
    <scope>NUCLEOTIDE SEQUENCE [LARGE SCALE GENOMIC DNA]</scope>
    <source>
        <strain evidence="3 4">PWU20</strain>
    </source>
</reference>
<protein>
    <submittedName>
        <fullName evidence="3">PD40 domain-containing protein</fullName>
    </submittedName>
</protein>
<dbReference type="SUPFAM" id="SSF82171">
    <property type="entry name" value="DPP6 N-terminal domain-like"/>
    <property type="match status" value="1"/>
</dbReference>
<dbReference type="Proteomes" id="UP000772618">
    <property type="component" value="Unassembled WGS sequence"/>
</dbReference>
<sequence length="293" mass="33281">MKKGLLLVIFSVFALNYFLKAQPATEIFLFDLSVKKNAVQISNPVNITNRRGYDNQPYFHPDKTILYYVSEDSVGRTDIFQYNYLTKQTRRLTHTPEREYSPTVTPDKRYISCIIQRDNGAQDLGKYPIDGEATPTILISDQVIGYHAWADSQNAAVLALPKPYSLHLINFKTKKDSILTDSVGRSLHKVPGENAISFVQQLKDNVWMIRKVVSEPMKINDITISMLSKEHDMAWTPDLKIIMSNESKLFFINTKGKGEWKEVSIDGNITGKSFTRIAVNNKGDKLALVISED</sequence>
<feature type="signal peptide" evidence="2">
    <location>
        <begin position="1"/>
        <end position="21"/>
    </location>
</feature>
<comment type="similarity">
    <text evidence="1">Belongs to the TolB family.</text>
</comment>
<dbReference type="Gene3D" id="2.120.10.30">
    <property type="entry name" value="TolB, C-terminal domain"/>
    <property type="match status" value="1"/>
</dbReference>
<dbReference type="EMBL" id="JAHESD010000027">
    <property type="protein sequence ID" value="MBT1704227.1"/>
    <property type="molecule type" value="Genomic_DNA"/>
</dbReference>
<organism evidence="3 4">
    <name type="scientific">Chryseosolibacter indicus</name>
    <dbReference type="NCBI Taxonomy" id="2782351"/>
    <lineage>
        <taxon>Bacteria</taxon>
        <taxon>Pseudomonadati</taxon>
        <taxon>Bacteroidota</taxon>
        <taxon>Cytophagia</taxon>
        <taxon>Cytophagales</taxon>
        <taxon>Chryseotaleaceae</taxon>
        <taxon>Chryseosolibacter</taxon>
    </lineage>
</organism>
<name>A0ABS5VTS4_9BACT</name>